<gene>
    <name evidence="1" type="ORF">BFGS077_001529</name>
</gene>
<dbReference type="Proteomes" id="UP001258434">
    <property type="component" value="Unassembled WGS sequence"/>
</dbReference>
<accession>A0ABD5FVN8</accession>
<dbReference type="SUPFAM" id="SSF53597">
    <property type="entry name" value="Dihydrofolate reductase-like"/>
    <property type="match status" value="1"/>
</dbReference>
<reference evidence="2" key="1">
    <citation type="submission" date="2023-07" db="EMBL/GenBank/DDBJ databases">
        <title>A gut symbiont ubiquitin homologue binds and inactivates peptidyl-prolyl isomerase to mediate the interbacterial arms race in the human gut.</title>
        <authorList>
            <person name="Jiang K."/>
            <person name="Li W."/>
            <person name="Tong M."/>
            <person name="Xu J."/>
            <person name="Chen Z."/>
            <person name="Yang Y."/>
            <person name="Zang Y."/>
            <person name="Jiao X."/>
            <person name="Liu C."/>
            <person name="Lim B."/>
            <person name="Jiang X."/>
            <person name="Wang J."/>
            <person name="Wu D."/>
            <person name="Wang M."/>
            <person name="Liu S.-J."/>
            <person name="Shao F."/>
            <person name="Gao X."/>
        </authorList>
    </citation>
    <scope>NUCLEOTIDE SEQUENCE [LARGE SCALE GENOMIC DNA]</scope>
    <source>
        <strain evidence="2">GS077</strain>
    </source>
</reference>
<dbReference type="InterPro" id="IPR024072">
    <property type="entry name" value="DHFR-like_dom_sf"/>
</dbReference>
<dbReference type="AlphaFoldDB" id="A0ABD5FVN8"/>
<dbReference type="RefSeq" id="WP_313830869.1">
    <property type="nucleotide sequence ID" value="NZ_JAVFHL010000001.1"/>
</dbReference>
<evidence type="ECO:0000313" key="1">
    <source>
        <dbReference type="EMBL" id="MDT6976269.1"/>
    </source>
</evidence>
<evidence type="ECO:0000313" key="2">
    <source>
        <dbReference type="Proteomes" id="UP001258434"/>
    </source>
</evidence>
<reference evidence="1 2" key="2">
    <citation type="submission" date="2023-08" db="EMBL/GenBank/DDBJ databases">
        <authorList>
            <person name="Du M."/>
            <person name="Liu C."/>
            <person name="Liu S.-J."/>
        </authorList>
    </citation>
    <scope>NUCLEOTIDE SEQUENCE [LARGE SCALE GENOMIC DNA]</scope>
    <source>
        <strain evidence="1 2">GS077</strain>
    </source>
</reference>
<dbReference type="EMBL" id="JAVFHL010000001">
    <property type="protein sequence ID" value="MDT6976269.1"/>
    <property type="molecule type" value="Genomic_DNA"/>
</dbReference>
<dbReference type="Gene3D" id="3.40.430.10">
    <property type="entry name" value="Dihydrofolate Reductase, subunit A"/>
    <property type="match status" value="1"/>
</dbReference>
<proteinExistence type="predicted"/>
<organism evidence="1 2">
    <name type="scientific">Bacteroides fragilis</name>
    <dbReference type="NCBI Taxonomy" id="817"/>
    <lineage>
        <taxon>Bacteria</taxon>
        <taxon>Pseudomonadati</taxon>
        <taxon>Bacteroidota</taxon>
        <taxon>Bacteroidia</taxon>
        <taxon>Bacteroidales</taxon>
        <taxon>Bacteroidaceae</taxon>
        <taxon>Bacteroides</taxon>
    </lineage>
</organism>
<sequence>MKQITLHVYQSIDGCPVIADKCFNAVVDACAYVLIDEETYLRIYLNDLDWPLEAKETLVVTNGCIDLTETETERVRFVRGNVVTELQRIKENGDGMVVAYGGETGVLLLDNGLADEIVMTTVPVLVGNSEKGLECGPNDGRIWAVRSSEVLEDGKIRTVYGRM</sequence>
<protein>
    <submittedName>
        <fullName evidence="1">Dihydrofolate reductase family protein</fullName>
    </submittedName>
</protein>
<comment type="caution">
    <text evidence="1">The sequence shown here is derived from an EMBL/GenBank/DDBJ whole genome shotgun (WGS) entry which is preliminary data.</text>
</comment>
<name>A0ABD5FVN8_BACFG</name>